<dbReference type="Proteomes" id="UP000617951">
    <property type="component" value="Unassembled WGS sequence"/>
</dbReference>
<dbReference type="RefSeq" id="WP_249280102.1">
    <property type="nucleotide sequence ID" value="NZ_JACRSS010000001.1"/>
</dbReference>
<organism evidence="11 12">
    <name type="scientific">Guopingia tenuis</name>
    <dbReference type="NCBI Taxonomy" id="2763656"/>
    <lineage>
        <taxon>Bacteria</taxon>
        <taxon>Bacillati</taxon>
        <taxon>Bacillota</taxon>
        <taxon>Clostridia</taxon>
        <taxon>Christensenellales</taxon>
        <taxon>Christensenellaceae</taxon>
        <taxon>Guopingia</taxon>
    </lineage>
</organism>
<comment type="catalytic activity">
    <reaction evidence="1 10">
        <text>a fatty acyl-[ACP] + phosphate = an acyl phosphate + holo-[ACP]</text>
        <dbReference type="Rhea" id="RHEA:42292"/>
        <dbReference type="Rhea" id="RHEA-COMP:9685"/>
        <dbReference type="Rhea" id="RHEA-COMP:14125"/>
        <dbReference type="ChEBI" id="CHEBI:43474"/>
        <dbReference type="ChEBI" id="CHEBI:59918"/>
        <dbReference type="ChEBI" id="CHEBI:64479"/>
        <dbReference type="ChEBI" id="CHEBI:138651"/>
        <dbReference type="EC" id="2.3.1.274"/>
    </reaction>
</comment>
<dbReference type="InterPro" id="IPR012281">
    <property type="entry name" value="Phospholipid_synth_PlsX-like"/>
</dbReference>
<dbReference type="PANTHER" id="PTHR30100">
    <property type="entry name" value="FATTY ACID/PHOSPHOLIPID SYNTHESIS PROTEIN PLSX"/>
    <property type="match status" value="1"/>
</dbReference>
<dbReference type="Pfam" id="PF02504">
    <property type="entry name" value="FA_synthesis"/>
    <property type="match status" value="1"/>
</dbReference>
<comment type="subcellular location">
    <subcellularLocation>
        <location evidence="10">Cytoplasm</location>
    </subcellularLocation>
    <text evidence="10">Associated with the membrane possibly through PlsY.</text>
</comment>
<evidence type="ECO:0000313" key="11">
    <source>
        <dbReference type="EMBL" id="MBC8537867.1"/>
    </source>
</evidence>
<dbReference type="EMBL" id="JACRSS010000001">
    <property type="protein sequence ID" value="MBC8537867.1"/>
    <property type="molecule type" value="Genomic_DNA"/>
</dbReference>
<dbReference type="EC" id="2.3.1.274" evidence="8 10"/>
<keyword evidence="2 10" id="KW-0963">Cytoplasm</keyword>
<keyword evidence="3 10" id="KW-0444">Lipid biosynthesis</keyword>
<keyword evidence="7 10" id="KW-1208">Phospholipid metabolism</keyword>
<proteinExistence type="inferred from homology"/>
<comment type="caution">
    <text evidence="11">The sequence shown here is derived from an EMBL/GenBank/DDBJ whole genome shotgun (WGS) entry which is preliminary data.</text>
</comment>
<dbReference type="NCBIfam" id="TIGR00182">
    <property type="entry name" value="plsX"/>
    <property type="match status" value="1"/>
</dbReference>
<keyword evidence="11" id="KW-0012">Acyltransferase</keyword>
<keyword evidence="4 10" id="KW-0808">Transferase</keyword>
<dbReference type="AlphaFoldDB" id="A0A926DHF6"/>
<evidence type="ECO:0000256" key="5">
    <source>
        <dbReference type="ARBA" id="ARBA00023098"/>
    </source>
</evidence>
<dbReference type="Gene3D" id="3.40.718.10">
    <property type="entry name" value="Isopropylmalate Dehydrogenase"/>
    <property type="match status" value="1"/>
</dbReference>
<keyword evidence="12" id="KW-1185">Reference proteome</keyword>
<reference evidence="11" key="1">
    <citation type="submission" date="2020-08" db="EMBL/GenBank/DDBJ databases">
        <title>Genome public.</title>
        <authorList>
            <person name="Liu C."/>
            <person name="Sun Q."/>
        </authorList>
    </citation>
    <scope>NUCLEOTIDE SEQUENCE</scope>
    <source>
        <strain evidence="11">NSJ-63</strain>
    </source>
</reference>
<dbReference type="HAMAP" id="MF_00019">
    <property type="entry name" value="PlsX"/>
    <property type="match status" value="1"/>
</dbReference>
<dbReference type="GO" id="GO:0008654">
    <property type="term" value="P:phospholipid biosynthetic process"/>
    <property type="evidence" value="ECO:0007669"/>
    <property type="project" value="UniProtKB-KW"/>
</dbReference>
<evidence type="ECO:0000256" key="2">
    <source>
        <dbReference type="ARBA" id="ARBA00022490"/>
    </source>
</evidence>
<evidence type="ECO:0000256" key="3">
    <source>
        <dbReference type="ARBA" id="ARBA00022516"/>
    </source>
</evidence>
<keyword evidence="5 10" id="KW-0443">Lipid metabolism</keyword>
<accession>A0A926DHF6</accession>
<keyword evidence="6 10" id="KW-0594">Phospholipid biosynthesis</keyword>
<evidence type="ECO:0000313" key="12">
    <source>
        <dbReference type="Proteomes" id="UP000617951"/>
    </source>
</evidence>
<dbReference type="SUPFAM" id="SSF53659">
    <property type="entry name" value="Isocitrate/Isopropylmalate dehydrogenase-like"/>
    <property type="match status" value="1"/>
</dbReference>
<evidence type="ECO:0000256" key="4">
    <source>
        <dbReference type="ARBA" id="ARBA00022679"/>
    </source>
</evidence>
<comment type="similarity">
    <text evidence="10">Belongs to the PlsX family.</text>
</comment>
<dbReference type="PIRSF" id="PIRSF002465">
    <property type="entry name" value="Phsphlp_syn_PlsX"/>
    <property type="match status" value="1"/>
</dbReference>
<comment type="function">
    <text evidence="10">Catalyzes the reversible formation of acyl-phosphate (acyl-PO(4)) from acyl-[acyl-carrier-protein] (acyl-ACP). This enzyme utilizes acyl-ACP as fatty acyl donor, but not acyl-CoA.</text>
</comment>
<evidence type="ECO:0000256" key="1">
    <source>
        <dbReference type="ARBA" id="ARBA00001232"/>
    </source>
</evidence>
<evidence type="ECO:0000256" key="6">
    <source>
        <dbReference type="ARBA" id="ARBA00023209"/>
    </source>
</evidence>
<dbReference type="GO" id="GO:0006633">
    <property type="term" value="P:fatty acid biosynthetic process"/>
    <property type="evidence" value="ECO:0007669"/>
    <property type="project" value="UniProtKB-UniRule"/>
</dbReference>
<comment type="subunit">
    <text evidence="9 10">Homodimer. Probably interacts with PlsY.</text>
</comment>
<dbReference type="PANTHER" id="PTHR30100:SF1">
    <property type="entry name" value="PHOSPHATE ACYLTRANSFERASE"/>
    <property type="match status" value="1"/>
</dbReference>
<evidence type="ECO:0000256" key="7">
    <source>
        <dbReference type="ARBA" id="ARBA00023264"/>
    </source>
</evidence>
<evidence type="ECO:0000256" key="8">
    <source>
        <dbReference type="ARBA" id="ARBA00024069"/>
    </source>
</evidence>
<protein>
    <recommendedName>
        <fullName evidence="8 10">Phosphate acyltransferase</fullName>
        <ecNumber evidence="8 10">2.3.1.274</ecNumber>
    </recommendedName>
    <alternativeName>
        <fullName evidence="10">Acyl-ACP phosphotransacylase</fullName>
    </alternativeName>
    <alternativeName>
        <fullName evidence="10">Acyl-[acyl-carrier-protein]--phosphate acyltransferase</fullName>
    </alternativeName>
    <alternativeName>
        <fullName evidence="10">Phosphate-acyl-ACP acyltransferase</fullName>
    </alternativeName>
</protein>
<name>A0A926DHF6_9FIRM</name>
<dbReference type="GO" id="GO:0043811">
    <property type="term" value="F:phosphate:acyl-[acyl carrier protein] acyltransferase activity"/>
    <property type="evidence" value="ECO:0007669"/>
    <property type="project" value="UniProtKB-UniRule"/>
</dbReference>
<gene>
    <name evidence="10 11" type="primary">plsX</name>
    <name evidence="11" type="ORF">H8693_02820</name>
</gene>
<evidence type="ECO:0000256" key="9">
    <source>
        <dbReference type="ARBA" id="ARBA00046608"/>
    </source>
</evidence>
<comment type="pathway">
    <text evidence="10">Lipid metabolism; phospholipid metabolism.</text>
</comment>
<evidence type="ECO:0000256" key="10">
    <source>
        <dbReference type="HAMAP-Rule" id="MF_00019"/>
    </source>
</evidence>
<dbReference type="InterPro" id="IPR003664">
    <property type="entry name" value="FA_synthesis"/>
</dbReference>
<sequence>MRIVLDAMGGDNAPRAIIEGALLALGEYEDISICLVGKKEVIAEHLRGREYDPERIDVVDAREEIEMAEPPVNAIRTKKDSSMVVGMNLVAEGKGDVFLTAGSTGATVAGATLIIRRAKGVERPALAPVLPTAEGSMLLVDCGANVDCKPSQLRQFGIMGSIYMRTVMGVENPRVGLINNGAEEEKGNAQTKKAFGLLKDTDINFVGNVEGRDLMLGACDVAVSDGFVGNVVMKFLEGCAKALMSMLKDELMSSTRSKLGAALAKPAFSNFKKKMDYTEYGGALMLGVNGGVIKAHGSSNANAIKNAIRQARTFTQGGVVEKIKAELAAVAEKEAADRAEKEEKSQE</sequence>
<dbReference type="GO" id="GO:0005737">
    <property type="term" value="C:cytoplasm"/>
    <property type="evidence" value="ECO:0007669"/>
    <property type="project" value="UniProtKB-SubCell"/>
</dbReference>